<reference evidence="2 3" key="1">
    <citation type="submission" date="2014-08" db="EMBL/GenBank/DDBJ databases">
        <authorList>
            <person name="Wibberg D."/>
        </authorList>
    </citation>
    <scope>NUCLEOTIDE SEQUENCE [LARGE SCALE GENOMIC DNA]</scope>
    <source>
        <strain evidence="3">ING2-E5B</strain>
    </source>
</reference>
<dbReference type="InterPro" id="IPR024047">
    <property type="entry name" value="MM3350-like_sf"/>
</dbReference>
<sequence length="193" mass="23262">MLNHLILTSMKDIIFQIQIVLRGSKPKIWRRVLIPSDMSLADFHEVIQTSMGWENSHLHYFEKNNTFYTLKIEGDDFLDENNKIDYRDLTVADLLTKKHDRITYEYDYGDRWEHDIFLEDITTVNPQIKYPVCIEGKMSCPPEDCGGINGYHDILFILKNPQHKYYENYKDWLDERFDPEYFNIDEVNRRLHY</sequence>
<dbReference type="OrthoDB" id="9801392at2"/>
<accession>A0A098BZ09</accession>
<protein>
    <submittedName>
        <fullName evidence="2">Plasmid pRiA4b ORF-3-like protein</fullName>
    </submittedName>
</protein>
<gene>
    <name evidence="2" type="ORF">ING2E5B_1152</name>
</gene>
<name>A0A098BZ09_9BACT</name>
<dbReference type="Pfam" id="PF07929">
    <property type="entry name" value="PRiA4_ORF3"/>
    <property type="match status" value="1"/>
</dbReference>
<dbReference type="Gene3D" id="3.10.290.30">
    <property type="entry name" value="MM3350-like"/>
    <property type="match status" value="1"/>
</dbReference>
<evidence type="ECO:0000313" key="2">
    <source>
        <dbReference type="EMBL" id="CEA15904.1"/>
    </source>
</evidence>
<keyword evidence="3" id="KW-1185">Reference proteome</keyword>
<dbReference type="Proteomes" id="UP000032417">
    <property type="component" value="Chromosome 1"/>
</dbReference>
<dbReference type="InterPro" id="IPR012912">
    <property type="entry name" value="Plasmid_pRiA4b_Orf3-like"/>
</dbReference>
<dbReference type="SUPFAM" id="SSF159941">
    <property type="entry name" value="MM3350-like"/>
    <property type="match status" value="1"/>
</dbReference>
<dbReference type="PANTHER" id="PTHR41878:SF1">
    <property type="entry name" value="TNPR PROTEIN"/>
    <property type="match status" value="1"/>
</dbReference>
<organism evidence="2 3">
    <name type="scientific">Fermentimonas caenicola</name>
    <dbReference type="NCBI Taxonomy" id="1562970"/>
    <lineage>
        <taxon>Bacteria</taxon>
        <taxon>Pseudomonadati</taxon>
        <taxon>Bacteroidota</taxon>
        <taxon>Bacteroidia</taxon>
        <taxon>Bacteroidales</taxon>
        <taxon>Dysgonomonadaceae</taxon>
        <taxon>Fermentimonas</taxon>
    </lineage>
</organism>
<proteinExistence type="predicted"/>
<evidence type="ECO:0000313" key="3">
    <source>
        <dbReference type="Proteomes" id="UP000032417"/>
    </source>
</evidence>
<dbReference type="AlphaFoldDB" id="A0A098BZ09"/>
<dbReference type="STRING" id="1562970.ING2E5B_1152"/>
<dbReference type="EMBL" id="LN515532">
    <property type="protein sequence ID" value="CEA15904.1"/>
    <property type="molecule type" value="Genomic_DNA"/>
</dbReference>
<dbReference type="PANTHER" id="PTHR41878">
    <property type="entry name" value="LEXA REPRESSOR-RELATED"/>
    <property type="match status" value="1"/>
</dbReference>
<dbReference type="HOGENOM" id="CLU_085055_0_1_10"/>
<evidence type="ECO:0000259" key="1">
    <source>
        <dbReference type="Pfam" id="PF07929"/>
    </source>
</evidence>
<feature type="domain" description="Plasmid pRiA4b Orf3-like" evidence="1">
    <location>
        <begin position="14"/>
        <end position="186"/>
    </location>
</feature>
<dbReference type="KEGG" id="pbt:ING2E5B_1152"/>